<proteinExistence type="predicted"/>
<protein>
    <submittedName>
        <fullName evidence="1">Uncharacterized protein</fullName>
    </submittedName>
</protein>
<sequence>MVRICVCGCLCGLQLIDHQCLIIRAHVTQMDHLGERSCDSWVWVAGLWVPQYYCTAHRQNMEGEGSGVVCFIGL</sequence>
<dbReference type="AlphaFoldDB" id="A0A2P2IWW4"/>
<name>A0A2P2IWW4_RHIMU</name>
<reference evidence="1" key="1">
    <citation type="submission" date="2018-02" db="EMBL/GenBank/DDBJ databases">
        <title>Rhizophora mucronata_Transcriptome.</title>
        <authorList>
            <person name="Meera S.P."/>
            <person name="Sreeshan A."/>
            <person name="Augustine A."/>
        </authorList>
    </citation>
    <scope>NUCLEOTIDE SEQUENCE</scope>
    <source>
        <tissue evidence="1">Leaf</tissue>
    </source>
</reference>
<dbReference type="EMBL" id="GGEC01005217">
    <property type="protein sequence ID" value="MBW85700.1"/>
    <property type="molecule type" value="Transcribed_RNA"/>
</dbReference>
<evidence type="ECO:0000313" key="1">
    <source>
        <dbReference type="EMBL" id="MBW85700.1"/>
    </source>
</evidence>
<organism evidence="1">
    <name type="scientific">Rhizophora mucronata</name>
    <name type="common">Asiatic mangrove</name>
    <dbReference type="NCBI Taxonomy" id="61149"/>
    <lineage>
        <taxon>Eukaryota</taxon>
        <taxon>Viridiplantae</taxon>
        <taxon>Streptophyta</taxon>
        <taxon>Embryophyta</taxon>
        <taxon>Tracheophyta</taxon>
        <taxon>Spermatophyta</taxon>
        <taxon>Magnoliopsida</taxon>
        <taxon>eudicotyledons</taxon>
        <taxon>Gunneridae</taxon>
        <taxon>Pentapetalae</taxon>
        <taxon>rosids</taxon>
        <taxon>fabids</taxon>
        <taxon>Malpighiales</taxon>
        <taxon>Rhizophoraceae</taxon>
        <taxon>Rhizophora</taxon>
    </lineage>
</organism>
<accession>A0A2P2IWW4</accession>